<dbReference type="CDD" id="cd16908">
    <property type="entry name" value="YEATS_Yaf9_like"/>
    <property type="match status" value="1"/>
</dbReference>
<evidence type="ECO:0000256" key="9">
    <source>
        <dbReference type="ARBA" id="ARBA00023242"/>
    </source>
</evidence>
<proteinExistence type="inferred from homology"/>
<evidence type="ECO:0000256" key="3">
    <source>
        <dbReference type="ARBA" id="ARBA00022763"/>
    </source>
</evidence>
<evidence type="ECO:0000256" key="12">
    <source>
        <dbReference type="RuleBase" id="RU367117"/>
    </source>
</evidence>
<dbReference type="PANTHER" id="PTHR23195">
    <property type="entry name" value="YEATS DOMAIN"/>
    <property type="match status" value="1"/>
</dbReference>
<dbReference type="Pfam" id="PF03366">
    <property type="entry name" value="YEATS"/>
    <property type="match status" value="1"/>
</dbReference>
<comment type="similarity">
    <text evidence="12">Belongs to the YAF9 family.</text>
</comment>
<dbReference type="Proteomes" id="UP000191144">
    <property type="component" value="Chromosome H"/>
</dbReference>
<dbReference type="InterPro" id="IPR005033">
    <property type="entry name" value="YEATS"/>
</dbReference>
<evidence type="ECO:0000256" key="1">
    <source>
        <dbReference type="ARBA" id="ARBA00022408"/>
    </source>
</evidence>
<name>A0A1G4KH88_9SACH</name>
<sequence length="214" mass="24268">MGPIPAKRIKTLSVARPIIYGNSAKKMGDVKPPNAPVEHTHMWTIFVRGPNGEDLSDIIKCVVYKLHETYPNPTRTVDAPPFELTETGWGEFEINVKIHFVESASEKPISFYHHLRLHKYHNADASGIKIENDSGNTDVESIFYDEVVFNEPNEDFFKVLMAQPGYVLPSNKTEKTVFSKQLAREEIDRINIGISKVDEEIEVLKEKLSVLTKS</sequence>
<feature type="domain" description="YEATS" evidence="13">
    <location>
        <begin position="8"/>
        <end position="163"/>
    </location>
</feature>
<dbReference type="FunFam" id="2.60.40.1970:FF:000007">
    <property type="entry name" value="Protein AF-9 homolog"/>
    <property type="match status" value="1"/>
</dbReference>
<reference evidence="15" key="1">
    <citation type="submission" date="2016-03" db="EMBL/GenBank/DDBJ databases">
        <authorList>
            <person name="Devillers Hugo."/>
        </authorList>
    </citation>
    <scope>NUCLEOTIDE SEQUENCE [LARGE SCALE GENOMIC DNA]</scope>
</reference>
<keyword evidence="6 12" id="KW-0010">Activator</keyword>
<dbReference type="InterPro" id="IPR038704">
    <property type="entry name" value="YEAST_sf"/>
</dbReference>
<keyword evidence="5 12" id="KW-0805">Transcription regulation</keyword>
<evidence type="ECO:0000313" key="14">
    <source>
        <dbReference type="EMBL" id="SCV03753.1"/>
    </source>
</evidence>
<evidence type="ECO:0000256" key="4">
    <source>
        <dbReference type="ARBA" id="ARBA00022853"/>
    </source>
</evidence>
<evidence type="ECO:0000256" key="2">
    <source>
        <dbReference type="ARBA" id="ARBA00022490"/>
    </source>
</evidence>
<dbReference type="GO" id="GO:0035267">
    <property type="term" value="C:NuA4 histone acetyltransferase complex"/>
    <property type="evidence" value="ECO:0007669"/>
    <property type="project" value="UniProtKB-ARBA"/>
</dbReference>
<keyword evidence="15" id="KW-1185">Reference proteome</keyword>
<comment type="subcellular location">
    <subcellularLocation>
        <location evidence="12">Nucleus</location>
    </subcellularLocation>
    <subcellularLocation>
        <location evidence="12">Cytoplasm</location>
    </subcellularLocation>
</comment>
<dbReference type="GO" id="GO:0006281">
    <property type="term" value="P:DNA repair"/>
    <property type="evidence" value="ECO:0007669"/>
    <property type="project" value="UniProtKB-UniRule"/>
</dbReference>
<dbReference type="InterPro" id="IPR055129">
    <property type="entry name" value="YEATS_dom"/>
</dbReference>
<comment type="function">
    <text evidence="12">Component of the SWR1 complex which mediates the ATP-dependent exchange of histone H2A for an H2A variant leading to transcriptional regulation of selected genes by chromatin remodeling. Component of the NuA4 histone acetyltransferase complex which is involved in transcriptional activation of selected genes principally by acetylation of nucleosomal histones H4 and H2A. The NuA4 complex is also involved in DNA repair. Yaf9 may also be required for viability in conditions in which the structural integrity of the spindle is compromised.</text>
</comment>
<accession>A0A1G4KH88</accession>
<dbReference type="PROSITE" id="PS51037">
    <property type="entry name" value="YEATS"/>
    <property type="match status" value="1"/>
</dbReference>
<evidence type="ECO:0000256" key="11">
    <source>
        <dbReference type="PROSITE-ProRule" id="PRU00376"/>
    </source>
</evidence>
<organism evidence="14 15">
    <name type="scientific">Lachancea meyersii CBS 8951</name>
    <dbReference type="NCBI Taxonomy" id="1266667"/>
    <lineage>
        <taxon>Eukaryota</taxon>
        <taxon>Fungi</taxon>
        <taxon>Dikarya</taxon>
        <taxon>Ascomycota</taxon>
        <taxon>Saccharomycotina</taxon>
        <taxon>Saccharomycetes</taxon>
        <taxon>Saccharomycetales</taxon>
        <taxon>Saccharomycetaceae</taxon>
        <taxon>Lachancea</taxon>
    </lineage>
</organism>
<keyword evidence="4 12" id="KW-0156">Chromatin regulator</keyword>
<gene>
    <name evidence="12" type="primary">YAF9</name>
    <name evidence="14" type="ORF">LAME_0H12948G</name>
</gene>
<evidence type="ECO:0000256" key="7">
    <source>
        <dbReference type="ARBA" id="ARBA00023163"/>
    </source>
</evidence>
<dbReference type="EMBL" id="LT598480">
    <property type="protein sequence ID" value="SCV03753.1"/>
    <property type="molecule type" value="Genomic_DNA"/>
</dbReference>
<dbReference type="GO" id="GO:0006338">
    <property type="term" value="P:chromatin remodeling"/>
    <property type="evidence" value="ECO:0007669"/>
    <property type="project" value="UniProtKB-ARBA"/>
</dbReference>
<dbReference type="GO" id="GO:0005737">
    <property type="term" value="C:cytoplasm"/>
    <property type="evidence" value="ECO:0007669"/>
    <property type="project" value="UniProtKB-SubCell"/>
</dbReference>
<keyword evidence="9 11" id="KW-0539">Nucleus</keyword>
<evidence type="ECO:0000256" key="10">
    <source>
        <dbReference type="ARBA" id="ARBA00025636"/>
    </source>
</evidence>
<dbReference type="OrthoDB" id="16041at2759"/>
<dbReference type="GO" id="GO:0006355">
    <property type="term" value="P:regulation of DNA-templated transcription"/>
    <property type="evidence" value="ECO:0007669"/>
    <property type="project" value="InterPro"/>
</dbReference>
<protein>
    <recommendedName>
        <fullName evidence="1 12">Protein AF-9 homolog</fullName>
    </recommendedName>
</protein>
<evidence type="ECO:0000259" key="13">
    <source>
        <dbReference type="PROSITE" id="PS51037"/>
    </source>
</evidence>
<comment type="function">
    <text evidence="10">Component of the SWR1 complex which mediates the ATP-dependent exchange of histone H2A for the H2A variant HZT1 leading to transcriptional regulation of selected genes by chromatin remodeling. Component of the NuA4 histone acetyltransferase complex which is involved in transcriptional activation of selected genes principally by acetylation of nucleosomal histones H4 and H2A. The NuA4 complex is also involved in DNA repair. Yaf9 may also be required for viability in conditions in which the structural integrity of the spindle is compromised.</text>
</comment>
<keyword evidence="8 12" id="KW-0234">DNA repair</keyword>
<dbReference type="Gene3D" id="2.60.40.1970">
    <property type="entry name" value="YEATS domain"/>
    <property type="match status" value="1"/>
</dbReference>
<evidence type="ECO:0000313" key="15">
    <source>
        <dbReference type="Proteomes" id="UP000191144"/>
    </source>
</evidence>
<comment type="domain">
    <text evidence="12">The coiled-coil domain is required for assembly into the NuA4 complex.</text>
</comment>
<keyword evidence="12" id="KW-0175">Coiled coil</keyword>
<keyword evidence="2 12" id="KW-0963">Cytoplasm</keyword>
<evidence type="ECO:0000256" key="8">
    <source>
        <dbReference type="ARBA" id="ARBA00023204"/>
    </source>
</evidence>
<dbReference type="GO" id="GO:0000812">
    <property type="term" value="C:Swr1 complex"/>
    <property type="evidence" value="ECO:0007669"/>
    <property type="project" value="UniProtKB-UniRule"/>
</dbReference>
<dbReference type="AlphaFoldDB" id="A0A1G4KH88"/>
<keyword evidence="3 12" id="KW-0227">DNA damage</keyword>
<keyword evidence="7 12" id="KW-0804">Transcription</keyword>
<evidence type="ECO:0000256" key="6">
    <source>
        <dbReference type="ARBA" id="ARBA00023159"/>
    </source>
</evidence>
<evidence type="ECO:0000256" key="5">
    <source>
        <dbReference type="ARBA" id="ARBA00023015"/>
    </source>
</evidence>
<comment type="subunit">
    <text evidence="12">Component of the SWR1 chromatin-remodeling complex and of the NuA4 histone acetyltransferase complex.</text>
</comment>